<sequence>MSRIFPFSALPACRRCLLGMASRSTHQSTSTTSLPAPPVRLFSVSLAHQKKQMPSRPQPPPDSEIDEMFVKGTGPGGQKINKTNSAVQLRHRPTGIVVKSQATRSRSQNRAIARGLLAARLDELWNGPASRTAVVAVAKQKKKANSTKKARRKYRKLEEEKEKEKEKEKLAREGVLDE</sequence>
<keyword evidence="4" id="KW-0496">Mitochondrion</keyword>
<evidence type="ECO:0000313" key="7">
    <source>
        <dbReference type="EMBL" id="CAK7210909.1"/>
    </source>
</evidence>
<evidence type="ECO:0000256" key="5">
    <source>
        <dbReference type="SAM" id="MobiDB-lite"/>
    </source>
</evidence>
<feature type="domain" description="Prokaryotic-type class I peptide chain release factors" evidence="6">
    <location>
        <begin position="62"/>
        <end position="161"/>
    </location>
</feature>
<dbReference type="PANTHER" id="PTHR46203:SF1">
    <property type="entry name" value="MITOCHONDRIAL TRANSLATION RELEASE FACTOR IN RESCUE"/>
    <property type="match status" value="1"/>
</dbReference>
<dbReference type="Pfam" id="PF00472">
    <property type="entry name" value="RF-1"/>
    <property type="match status" value="1"/>
</dbReference>
<keyword evidence="8" id="KW-1185">Reference proteome</keyword>
<accession>A0ABP0AUG1</accession>
<comment type="caution">
    <text evidence="7">The sequence shown here is derived from an EMBL/GenBank/DDBJ whole genome shotgun (WGS) entry which is preliminary data.</text>
</comment>
<feature type="compositionally biased region" description="Basic and acidic residues" evidence="5">
    <location>
        <begin position="156"/>
        <end position="178"/>
    </location>
</feature>
<evidence type="ECO:0000256" key="3">
    <source>
        <dbReference type="ARBA" id="ARBA00022946"/>
    </source>
</evidence>
<proteinExistence type="inferred from homology"/>
<name>A0ABP0AUG1_9PEZI</name>
<dbReference type="InterPro" id="IPR052405">
    <property type="entry name" value="Mito_Transl_Release_Factor"/>
</dbReference>
<feature type="compositionally biased region" description="Basic residues" evidence="5">
    <location>
        <begin position="139"/>
        <end position="155"/>
    </location>
</feature>
<dbReference type="Gene3D" id="3.30.160.20">
    <property type="match status" value="1"/>
</dbReference>
<dbReference type="InterPro" id="IPR045853">
    <property type="entry name" value="Pep_chain_release_fac_I_sf"/>
</dbReference>
<evidence type="ECO:0000259" key="6">
    <source>
        <dbReference type="Pfam" id="PF00472"/>
    </source>
</evidence>
<dbReference type="Proteomes" id="UP001642406">
    <property type="component" value="Unassembled WGS sequence"/>
</dbReference>
<keyword evidence="3" id="KW-0809">Transit peptide</keyword>
<comment type="similarity">
    <text evidence="2">Belongs to the prokaryotic/mitochondrial release factor family.</text>
</comment>
<evidence type="ECO:0000256" key="1">
    <source>
        <dbReference type="ARBA" id="ARBA00004173"/>
    </source>
</evidence>
<gene>
    <name evidence="7" type="ORF">SBRCBS47491_000938</name>
</gene>
<dbReference type="PANTHER" id="PTHR46203">
    <property type="entry name" value="PROBABLE PEPTIDE CHAIN RELEASE FACTOR C12ORF65"/>
    <property type="match status" value="1"/>
</dbReference>
<comment type="subcellular location">
    <subcellularLocation>
        <location evidence="1">Mitochondrion</location>
    </subcellularLocation>
</comment>
<dbReference type="SUPFAM" id="SSF75620">
    <property type="entry name" value="Release factor"/>
    <property type="match status" value="1"/>
</dbReference>
<dbReference type="EMBL" id="CAWUHC010000005">
    <property type="protein sequence ID" value="CAK7210909.1"/>
    <property type="molecule type" value="Genomic_DNA"/>
</dbReference>
<feature type="region of interest" description="Disordered" evidence="5">
    <location>
        <begin position="139"/>
        <end position="178"/>
    </location>
</feature>
<evidence type="ECO:0000256" key="4">
    <source>
        <dbReference type="ARBA" id="ARBA00023128"/>
    </source>
</evidence>
<dbReference type="InterPro" id="IPR000352">
    <property type="entry name" value="Pep_chain_release_fac_I"/>
</dbReference>
<protein>
    <recommendedName>
        <fullName evidence="6">Prokaryotic-type class I peptide chain release factors domain-containing protein</fullName>
    </recommendedName>
</protein>
<evidence type="ECO:0000313" key="8">
    <source>
        <dbReference type="Proteomes" id="UP001642406"/>
    </source>
</evidence>
<evidence type="ECO:0000256" key="2">
    <source>
        <dbReference type="ARBA" id="ARBA00010835"/>
    </source>
</evidence>
<reference evidence="7 8" key="1">
    <citation type="submission" date="2024-01" db="EMBL/GenBank/DDBJ databases">
        <authorList>
            <person name="Allen C."/>
            <person name="Tagirdzhanova G."/>
        </authorList>
    </citation>
    <scope>NUCLEOTIDE SEQUENCE [LARGE SCALE GENOMIC DNA]</scope>
</reference>
<organism evidence="7 8">
    <name type="scientific">Sporothrix bragantina</name>
    <dbReference type="NCBI Taxonomy" id="671064"/>
    <lineage>
        <taxon>Eukaryota</taxon>
        <taxon>Fungi</taxon>
        <taxon>Dikarya</taxon>
        <taxon>Ascomycota</taxon>
        <taxon>Pezizomycotina</taxon>
        <taxon>Sordariomycetes</taxon>
        <taxon>Sordariomycetidae</taxon>
        <taxon>Ophiostomatales</taxon>
        <taxon>Ophiostomataceae</taxon>
        <taxon>Sporothrix</taxon>
    </lineage>
</organism>